<dbReference type="PROSITE" id="PS51257">
    <property type="entry name" value="PROKAR_LIPOPROTEIN"/>
    <property type="match status" value="1"/>
</dbReference>
<comment type="caution">
    <text evidence="1">The sequence shown here is derived from an EMBL/GenBank/DDBJ whole genome shotgun (WGS) entry which is preliminary data.</text>
</comment>
<proteinExistence type="predicted"/>
<organism evidence="1 2">
    <name type="scientific">Halobacterium bonnevillei</name>
    <dbReference type="NCBI Taxonomy" id="2692200"/>
    <lineage>
        <taxon>Archaea</taxon>
        <taxon>Methanobacteriati</taxon>
        <taxon>Methanobacteriota</taxon>
        <taxon>Stenosarchaea group</taxon>
        <taxon>Halobacteria</taxon>
        <taxon>Halobacteriales</taxon>
        <taxon>Halobacteriaceae</taxon>
        <taxon>Halobacterium</taxon>
    </lineage>
</organism>
<keyword evidence="2" id="KW-1185">Reference proteome</keyword>
<dbReference type="Proteomes" id="UP000471521">
    <property type="component" value="Unassembled WGS sequence"/>
</dbReference>
<gene>
    <name evidence="1" type="ORF">GRX66_07200</name>
</gene>
<evidence type="ECO:0000313" key="2">
    <source>
        <dbReference type="Proteomes" id="UP000471521"/>
    </source>
</evidence>
<sequence length="245" mass="26320">MPSSKLLAVALAALLILAGCSALPGAGDTDGDQGTTVEPVDHDELVFISHTDGDPFEAAISVERGGEPVFETTLEADGNGTYRNLTTISGDESYTVTVNTTIRGASGNRTEQFTVDEPTGNATAVRAKSLGIYHESFPLPRRSLEHPLGAYSYGMSGGDPTDLDVRVWYRGERIATATESVPGDELTRVVDLEQTGAYLVEVRGSDGDWTSRPLVVLEPDQHIRVELTTDGRIESVHVQRAFGWN</sequence>
<evidence type="ECO:0000313" key="1">
    <source>
        <dbReference type="EMBL" id="MXR20400.1"/>
    </source>
</evidence>
<dbReference type="EMBL" id="WUUU01000041">
    <property type="protein sequence ID" value="MXR20400.1"/>
    <property type="molecule type" value="Genomic_DNA"/>
</dbReference>
<name>A0A6B0SNH9_9EURY</name>
<protein>
    <submittedName>
        <fullName evidence="1">Uncharacterized protein</fullName>
    </submittedName>
</protein>
<reference evidence="1 2" key="1">
    <citation type="submission" date="2019-12" db="EMBL/GenBank/DDBJ databases">
        <title>Isolation and characterization of three novel carbon monoxide-oxidizing members of Halobacteria from salione crusts and soils.</title>
        <authorList>
            <person name="Myers M.R."/>
            <person name="King G.M."/>
        </authorList>
    </citation>
    <scope>NUCLEOTIDE SEQUENCE [LARGE SCALE GENOMIC DNA]</scope>
    <source>
        <strain evidence="1 2">PCN9</strain>
    </source>
</reference>
<dbReference type="RefSeq" id="WP_159525950.1">
    <property type="nucleotide sequence ID" value="NZ_WUUU01000041.1"/>
</dbReference>
<accession>A0A6B0SNH9</accession>
<dbReference type="AlphaFoldDB" id="A0A6B0SNH9"/>
<dbReference type="OrthoDB" id="382692at2157"/>